<dbReference type="EC" id="3.4.21.101" evidence="9"/>
<evidence type="ECO:0000256" key="5">
    <source>
        <dbReference type="ARBA" id="ARBA00022837"/>
    </source>
</evidence>
<evidence type="ECO:0000256" key="3">
    <source>
        <dbReference type="ARBA" id="ARBA00022801"/>
    </source>
</evidence>
<dbReference type="InterPro" id="IPR050819">
    <property type="entry name" value="Tripeptidyl-peptidase_I"/>
</dbReference>
<feature type="binding site" evidence="7">
    <location>
        <position position="634"/>
    </location>
    <ligand>
        <name>Ca(2+)</name>
        <dbReference type="ChEBI" id="CHEBI:29108"/>
    </ligand>
</feature>
<dbReference type="PROSITE" id="PS00138">
    <property type="entry name" value="SUBTILASE_SER"/>
    <property type="match status" value="1"/>
</dbReference>
<evidence type="ECO:0000259" key="8">
    <source>
        <dbReference type="PROSITE" id="PS51695"/>
    </source>
</evidence>
<keyword evidence="1 7" id="KW-0645">Protease</keyword>
<gene>
    <name evidence="9" type="ordered locus">CFU_2834</name>
</gene>
<reference evidence="9 10" key="1">
    <citation type="journal article" date="2004" name="Environ. Microbiol.">
        <title>Phylogeny-function analysis of (meta)genomic libraries: screening for expression of ribosomal RNA genes by large-insert library fluorescent in situ hybridization (LIL-FISH).</title>
        <authorList>
            <person name="Leveau J.H."/>
            <person name="Gerards S."/>
            <person name="de Boer W."/>
            <person name="van Veen J.A."/>
        </authorList>
    </citation>
    <scope>NUCLEOTIDE SEQUENCE [LARGE SCALE GENOMIC DNA]</scope>
    <source>
        <strain evidence="9 10">Ter331</strain>
    </source>
</reference>
<dbReference type="InterPro" id="IPR000209">
    <property type="entry name" value="Peptidase_S8/S53_dom"/>
</dbReference>
<evidence type="ECO:0000256" key="1">
    <source>
        <dbReference type="ARBA" id="ARBA00022670"/>
    </source>
</evidence>
<organism evidence="9 10">
    <name type="scientific">Collimonas fungivorans (strain Ter331)</name>
    <dbReference type="NCBI Taxonomy" id="1005048"/>
    <lineage>
        <taxon>Bacteria</taxon>
        <taxon>Pseudomonadati</taxon>
        <taxon>Pseudomonadota</taxon>
        <taxon>Betaproteobacteria</taxon>
        <taxon>Burkholderiales</taxon>
        <taxon>Oxalobacteraceae</taxon>
        <taxon>Collimonas</taxon>
    </lineage>
</organism>
<reference evidence="9 10" key="5">
    <citation type="journal article" date="2011" name="ISME J.">
        <title>Dual transcriptional profiling of a bacterial/fungal confrontation: Collimonas fungivorans versus Aspergillus niger.</title>
        <authorList>
            <person name="Mela F."/>
            <person name="Fritsche K."/>
            <person name="de Boer W."/>
            <person name="van Veen J.A."/>
            <person name="de Graaff L.H."/>
            <person name="van den Berg M."/>
            <person name="Leveau J.H."/>
        </authorList>
    </citation>
    <scope>NUCLEOTIDE SEQUENCE [LARGE SCALE GENOMIC DNA]</scope>
    <source>
        <strain evidence="9 10">Ter331</strain>
    </source>
</reference>
<feature type="active site" description="Charge relay system" evidence="7">
    <location>
        <position position="353"/>
    </location>
</feature>
<reference evidence="9 10" key="3">
    <citation type="journal article" date="2008" name="FEMS Microbiol. Ecol.">
        <title>Identification and characterization of genes underlying chitinolysis in Collimonas fungivorans Ter331.</title>
        <authorList>
            <person name="Fritsche K."/>
            <person name="de Boer W."/>
            <person name="Gerards S."/>
            <person name="van den Berg M."/>
            <person name="van Veen J.A."/>
            <person name="Leveau J.H."/>
        </authorList>
    </citation>
    <scope>NUCLEOTIDE SEQUENCE [LARGE SCALE GENOMIC DNA]</scope>
    <source>
        <strain evidence="9 10">Ter331</strain>
    </source>
</reference>
<keyword evidence="5 7" id="KW-0106">Calcium</keyword>
<dbReference type="Proteomes" id="UP000008392">
    <property type="component" value="Chromosome"/>
</dbReference>
<feature type="binding site" evidence="7">
    <location>
        <position position="616"/>
    </location>
    <ligand>
        <name>Ca(2+)</name>
        <dbReference type="ChEBI" id="CHEBI:29108"/>
    </ligand>
</feature>
<feature type="active site" description="Charge relay system" evidence="7">
    <location>
        <position position="572"/>
    </location>
</feature>
<dbReference type="InterPro" id="IPR030400">
    <property type="entry name" value="Sedolisin_dom"/>
</dbReference>
<dbReference type="GO" id="GO:0004252">
    <property type="term" value="F:serine-type endopeptidase activity"/>
    <property type="evidence" value="ECO:0007669"/>
    <property type="project" value="UniProtKB-UniRule"/>
</dbReference>
<dbReference type="GO" id="GO:0006508">
    <property type="term" value="P:proteolysis"/>
    <property type="evidence" value="ECO:0007669"/>
    <property type="project" value="UniProtKB-KW"/>
</dbReference>
<dbReference type="HOGENOM" id="CLU_012501_0_0_4"/>
<dbReference type="InterPro" id="IPR015366">
    <property type="entry name" value="S53_propep"/>
</dbReference>
<evidence type="ECO:0000313" key="9">
    <source>
        <dbReference type="EMBL" id="AEK62660.1"/>
    </source>
</evidence>
<dbReference type="CDD" id="cd04056">
    <property type="entry name" value="Peptidases_S53"/>
    <property type="match status" value="1"/>
</dbReference>
<dbReference type="InterPro" id="IPR036852">
    <property type="entry name" value="Peptidase_S8/S53_dom_sf"/>
</dbReference>
<dbReference type="SMART" id="SM00944">
    <property type="entry name" value="Pro-kuma_activ"/>
    <property type="match status" value="1"/>
</dbReference>
<feature type="domain" description="Peptidase S53" evidence="8">
    <location>
        <begin position="277"/>
        <end position="656"/>
    </location>
</feature>
<reference evidence="9 10" key="4">
    <citation type="journal article" date="2010" name="Environ. Microbiol.">
        <title>The bacterial genus Collimonas: mycophagy, weathering and other adaptive solutions to life in oligotrophic soil environments.</title>
        <authorList>
            <person name="Leveau J.H."/>
            <person name="Uroz S."/>
            <person name="de Boer W."/>
        </authorList>
    </citation>
    <scope>NUCLEOTIDE SEQUENCE [LARGE SCALE GENOMIC DNA]</scope>
    <source>
        <strain evidence="9 10">Ter331</strain>
    </source>
</reference>
<feature type="active site" description="Charge relay system" evidence="7">
    <location>
        <position position="349"/>
    </location>
</feature>
<evidence type="ECO:0000256" key="6">
    <source>
        <dbReference type="ARBA" id="ARBA00023145"/>
    </source>
</evidence>
<dbReference type="GO" id="GO:0008240">
    <property type="term" value="F:tripeptidyl-peptidase activity"/>
    <property type="evidence" value="ECO:0007669"/>
    <property type="project" value="TreeGrafter"/>
</dbReference>
<comment type="cofactor">
    <cofactor evidence="7">
        <name>Ca(2+)</name>
        <dbReference type="ChEBI" id="CHEBI:29108"/>
    </cofactor>
    <text evidence="7">Binds 1 Ca(2+) ion per subunit.</text>
</comment>
<dbReference type="PANTHER" id="PTHR14218">
    <property type="entry name" value="PROTEASE S8 TRIPEPTIDYL PEPTIDASE I CLN2"/>
    <property type="match status" value="1"/>
</dbReference>
<dbReference type="PANTHER" id="PTHR14218:SF15">
    <property type="entry name" value="TRIPEPTIDYL-PEPTIDASE 1"/>
    <property type="match status" value="1"/>
</dbReference>
<proteinExistence type="predicted"/>
<dbReference type="Pfam" id="PF09286">
    <property type="entry name" value="Pro-kuma_activ"/>
    <property type="match status" value="1"/>
</dbReference>
<dbReference type="STRING" id="1005048.CFU_2834"/>
<evidence type="ECO:0000256" key="7">
    <source>
        <dbReference type="PROSITE-ProRule" id="PRU01032"/>
    </source>
</evidence>
<dbReference type="PROSITE" id="PS51695">
    <property type="entry name" value="SEDOLISIN"/>
    <property type="match status" value="1"/>
</dbReference>
<evidence type="ECO:0000256" key="4">
    <source>
        <dbReference type="ARBA" id="ARBA00022825"/>
    </source>
</evidence>
<reference evidence="10" key="6">
    <citation type="submission" date="2011-05" db="EMBL/GenBank/DDBJ databases">
        <title>Complete sequence of Collimonas fungivorans Ter331.</title>
        <authorList>
            <person name="Leveau J.H."/>
        </authorList>
    </citation>
    <scope>NUCLEOTIDE SEQUENCE [LARGE SCALE GENOMIC DNA]</scope>
    <source>
        <strain evidence="10">Ter331</strain>
    </source>
</reference>
<keyword evidence="3 7" id="KW-0378">Hydrolase</keyword>
<keyword evidence="6" id="KW-0865">Zymogen</keyword>
<sequence>MMQTPAPNQLCIADRNAGLRRLLSVPFKRNKQMKSEISAKALAANFAIPQASALSLALSLVFASLSVHAAVADNSAWVTTKTQAFLPQVQANQKSVAADASVVTPAATAVQLAQGEPVHVTLSLNLRNEAKLDKFLQDLHTPGTASYGKFLTPAQFAAEYAPTEKDVAKVVAHLSKSGFVNIQVAPNRHLVTADGTAATVQTGFRTALKRFQQDGRKVFANTDAAQVPAALSGIVDSVLGLQNVAIAQTHHRWVQTPEAGVSAQAKVTVNATPVATAHSPVQFPAIYSVGTTPTASNTVVGIISAGDLSPTITDLKTFTTAKGLATVNTLVVKTGAAGADYSDTSGQVEWNLDSQTITGTSGGVKQLIFYASPDMSFSGITAAYNRAVTDNVAKVINVSLGGCESDTHSDGTQAADDNVFKQAVAQGQTFSISTGDAGTYNCQTSSISGAPGVPKNKSTYDVSEPAASPYVIAVGGTTLYTNSGAYSSETVWNEGLSAIGTYDDAGDYDSTKRLWATGGGYSKYEAAPSYQSGVIAAGKTTRGLPDIAFDAASASGATIYYNSQTGTVGGTSLAAPIFAGVWARLQSANNNALGFPAASFYKYFPVAANASLLHDVTSGTNGASSSYGYKAAAGWDATTGFGSLNIGNLNTFVKNTSDFAR</sequence>
<keyword evidence="2 7" id="KW-0479">Metal-binding</keyword>
<accession>G0A9N7</accession>
<dbReference type="KEGG" id="cfu:CFU_2834"/>
<reference evidence="9 10" key="2">
    <citation type="journal article" date="2006" name="J. Microbiol. Methods">
        <title>Genomic flank-sequencing of plasposon insertion sites for rapid identification of functional genes.</title>
        <authorList>
            <person name="Leveau J.H."/>
            <person name="Gerards S."/>
            <person name="Fritsche K."/>
            <person name="Zondag G."/>
            <person name="van Veen J.A."/>
        </authorList>
    </citation>
    <scope>NUCLEOTIDE SEQUENCE [LARGE SCALE GENOMIC DNA]</scope>
    <source>
        <strain evidence="9 10">Ter331</strain>
    </source>
</reference>
<feature type="binding site" evidence="7">
    <location>
        <position position="636"/>
    </location>
    <ligand>
        <name>Ca(2+)</name>
        <dbReference type="ChEBI" id="CHEBI:29108"/>
    </ligand>
</feature>
<protein>
    <submittedName>
        <fullName evidence="9">Xanthomonapepsin</fullName>
        <ecNumber evidence="9">3.4.21.101</ecNumber>
    </submittedName>
</protein>
<keyword evidence="10" id="KW-1185">Reference proteome</keyword>
<dbReference type="CDD" id="cd11377">
    <property type="entry name" value="Pro-peptidase_S53"/>
    <property type="match status" value="1"/>
</dbReference>
<keyword evidence="4 7" id="KW-0720">Serine protease</keyword>
<evidence type="ECO:0000313" key="10">
    <source>
        <dbReference type="Proteomes" id="UP000008392"/>
    </source>
</evidence>
<feature type="binding site" evidence="7">
    <location>
        <position position="615"/>
    </location>
    <ligand>
        <name>Ca(2+)</name>
        <dbReference type="ChEBI" id="CHEBI:29108"/>
    </ligand>
</feature>
<dbReference type="AlphaFoldDB" id="G0A9N7"/>
<dbReference type="eggNOG" id="COG4934">
    <property type="taxonomic scope" value="Bacteria"/>
</dbReference>
<evidence type="ECO:0000256" key="2">
    <source>
        <dbReference type="ARBA" id="ARBA00022723"/>
    </source>
</evidence>
<dbReference type="SUPFAM" id="SSF52743">
    <property type="entry name" value="Subtilisin-like"/>
    <property type="match status" value="1"/>
</dbReference>
<name>G0A9N7_COLFT</name>
<dbReference type="Gene3D" id="3.40.50.200">
    <property type="entry name" value="Peptidase S8/S53 domain"/>
    <property type="match status" value="1"/>
</dbReference>
<dbReference type="EMBL" id="CP002745">
    <property type="protein sequence ID" value="AEK62660.1"/>
    <property type="molecule type" value="Genomic_DNA"/>
</dbReference>
<dbReference type="SUPFAM" id="SSF54897">
    <property type="entry name" value="Protease propeptides/inhibitors"/>
    <property type="match status" value="1"/>
</dbReference>
<dbReference type="GO" id="GO:0046872">
    <property type="term" value="F:metal ion binding"/>
    <property type="evidence" value="ECO:0007669"/>
    <property type="project" value="UniProtKB-UniRule"/>
</dbReference>
<dbReference type="Pfam" id="PF00082">
    <property type="entry name" value="Peptidase_S8"/>
    <property type="match status" value="1"/>
</dbReference>
<dbReference type="InterPro" id="IPR023828">
    <property type="entry name" value="Peptidase_S8_Ser-AS"/>
</dbReference>